<evidence type="ECO:0000313" key="1">
    <source>
        <dbReference type="EMBL" id="PEM71366.1"/>
    </source>
</evidence>
<proteinExistence type="predicted"/>
<dbReference type="EMBL" id="NUDP01000023">
    <property type="protein sequence ID" value="PEM71366.1"/>
    <property type="molecule type" value="Genomic_DNA"/>
</dbReference>
<name>A0A2B4MEB7_9BACI</name>
<evidence type="ECO:0000313" key="2">
    <source>
        <dbReference type="Proteomes" id="UP000219775"/>
    </source>
</evidence>
<comment type="caution">
    <text evidence="1">The sequence shown here is derived from an EMBL/GenBank/DDBJ whole genome shotgun (WGS) entry which is preliminary data.</text>
</comment>
<gene>
    <name evidence="1" type="ORF">CN613_05325</name>
</gene>
<reference evidence="1 2" key="1">
    <citation type="submission" date="2017-09" db="EMBL/GenBank/DDBJ databases">
        <title>Large-scale bioinformatics analysis of Bacillus genomes uncovers conserved roles of natural products in bacterial physiology.</title>
        <authorList>
            <consortium name="Agbiome Team Llc"/>
            <person name="Bleich R.M."/>
            <person name="Grubbs K.J."/>
            <person name="Santa Maria K.C."/>
            <person name="Allen S.E."/>
            <person name="Farag S."/>
            <person name="Shank E.A."/>
            <person name="Bowers A."/>
        </authorList>
    </citation>
    <scope>NUCLEOTIDE SEQUENCE [LARGE SCALE GENOMIC DNA]</scope>
    <source>
        <strain evidence="1 2">AFS009893</strain>
    </source>
</reference>
<organism evidence="1 2">
    <name type="scientific">Bacillus pseudomycoides</name>
    <dbReference type="NCBI Taxonomy" id="64104"/>
    <lineage>
        <taxon>Bacteria</taxon>
        <taxon>Bacillati</taxon>
        <taxon>Bacillota</taxon>
        <taxon>Bacilli</taxon>
        <taxon>Bacillales</taxon>
        <taxon>Bacillaceae</taxon>
        <taxon>Bacillus</taxon>
        <taxon>Bacillus cereus group</taxon>
    </lineage>
</organism>
<dbReference type="RefSeq" id="WP_097969605.1">
    <property type="nucleotide sequence ID" value="NZ_NUAS01000011.1"/>
</dbReference>
<dbReference type="Proteomes" id="UP000219775">
    <property type="component" value="Unassembled WGS sequence"/>
</dbReference>
<protein>
    <submittedName>
        <fullName evidence="1">Uncharacterized protein</fullName>
    </submittedName>
</protein>
<dbReference type="AlphaFoldDB" id="A0A2B4MEB7"/>
<accession>A0A2B4MEB7</accession>
<sequence length="70" mass="8228">MLQGLFTSPVLSIDTLHPGYEDHAFRKGYETIMPIPDLEQCRAPYRYLYQLLSVQGNVDLEEWLQHPVFF</sequence>